<protein>
    <submittedName>
        <fullName evidence="3">Universal stress protein</fullName>
    </submittedName>
</protein>
<dbReference type="OrthoDB" id="9804721at2"/>
<keyword evidence="4" id="KW-1185">Reference proteome</keyword>
<dbReference type="Pfam" id="PF00582">
    <property type="entry name" value="Usp"/>
    <property type="match status" value="1"/>
</dbReference>
<gene>
    <name evidence="3" type="ORF">FPZ54_16345</name>
</gene>
<evidence type="ECO:0000256" key="1">
    <source>
        <dbReference type="ARBA" id="ARBA00008791"/>
    </source>
</evidence>
<name>A0A518RIX6_9SPHN</name>
<dbReference type="PANTHER" id="PTHR46268">
    <property type="entry name" value="STRESS RESPONSE PROTEIN NHAX"/>
    <property type="match status" value="1"/>
</dbReference>
<dbReference type="PRINTS" id="PR01438">
    <property type="entry name" value="UNVRSLSTRESS"/>
</dbReference>
<sequence length="267" mass="28972">MKNVLVLMHDDAGQEARLQCALDLTRALDGHLTCLDVTTLPIPAGDDIMLGGHGMLVAEERERERENRARIEPRLADEEAPYSWVDVAGDLAAALCDAAGMNDIIVVNRQLDSTPYPDMFGTAADTVLKSGRPVLAVPESARRFDAFGHAMVAWDGSREAEAALRAAVPLLQMAERVTILEVDDGSIRTAAFEAAEYLSRHGVKAVICRKSATSDLPSTVILDEIDRAKASYLVMGGFGHSRWVQAMLGGVSRRMLRECPVPLLLAH</sequence>
<dbReference type="PANTHER" id="PTHR46268:SF15">
    <property type="entry name" value="UNIVERSAL STRESS PROTEIN HP_0031"/>
    <property type="match status" value="1"/>
</dbReference>
<dbReference type="InterPro" id="IPR006015">
    <property type="entry name" value="Universal_stress_UspA"/>
</dbReference>
<accession>A0A518RIX6</accession>
<dbReference type="Proteomes" id="UP000318055">
    <property type="component" value="Chromosome"/>
</dbReference>
<dbReference type="RefSeq" id="WP_145848894.1">
    <property type="nucleotide sequence ID" value="NZ_CP042239.1"/>
</dbReference>
<organism evidence="3 4">
    <name type="scientific">Sphingomonas suaedae</name>
    <dbReference type="NCBI Taxonomy" id="2599297"/>
    <lineage>
        <taxon>Bacteria</taxon>
        <taxon>Pseudomonadati</taxon>
        <taxon>Pseudomonadota</taxon>
        <taxon>Alphaproteobacteria</taxon>
        <taxon>Sphingomonadales</taxon>
        <taxon>Sphingomonadaceae</taxon>
        <taxon>Sphingomonas</taxon>
    </lineage>
</organism>
<dbReference type="SUPFAM" id="SSF52402">
    <property type="entry name" value="Adenine nucleotide alpha hydrolases-like"/>
    <property type="match status" value="2"/>
</dbReference>
<evidence type="ECO:0000313" key="3">
    <source>
        <dbReference type="EMBL" id="QDX27418.1"/>
    </source>
</evidence>
<evidence type="ECO:0000259" key="2">
    <source>
        <dbReference type="Pfam" id="PF00582"/>
    </source>
</evidence>
<feature type="domain" description="UspA" evidence="2">
    <location>
        <begin position="148"/>
        <end position="266"/>
    </location>
</feature>
<evidence type="ECO:0000313" key="4">
    <source>
        <dbReference type="Proteomes" id="UP000318055"/>
    </source>
</evidence>
<reference evidence="3 4" key="1">
    <citation type="submission" date="2019-07" db="EMBL/GenBank/DDBJ databases">
        <title>Sphingomonas alkalisoli sp. nov., isolated from rhizosphere soil of Suaedae salsa.</title>
        <authorList>
            <person name="Zhang H."/>
            <person name="Xu L."/>
            <person name="Zhang J.-X."/>
            <person name="Sun J.-Q."/>
        </authorList>
    </citation>
    <scope>NUCLEOTIDE SEQUENCE [LARGE SCALE GENOMIC DNA]</scope>
    <source>
        <strain evidence="3 4">XS-10</strain>
    </source>
</reference>
<comment type="similarity">
    <text evidence="1">Belongs to the universal stress protein A family.</text>
</comment>
<dbReference type="InterPro" id="IPR006016">
    <property type="entry name" value="UspA"/>
</dbReference>
<dbReference type="Gene3D" id="3.40.50.12370">
    <property type="match status" value="1"/>
</dbReference>
<dbReference type="CDD" id="cd00293">
    <property type="entry name" value="USP-like"/>
    <property type="match status" value="1"/>
</dbReference>
<dbReference type="EMBL" id="CP042239">
    <property type="protein sequence ID" value="QDX27418.1"/>
    <property type="molecule type" value="Genomic_DNA"/>
</dbReference>
<dbReference type="KEGG" id="ssua:FPZ54_16345"/>
<dbReference type="AlphaFoldDB" id="A0A518RIX6"/>
<proteinExistence type="inferred from homology"/>